<organism evidence="1">
    <name type="scientific">Myoviridae sp. ctvns3</name>
    <dbReference type="NCBI Taxonomy" id="2825204"/>
    <lineage>
        <taxon>Viruses</taxon>
        <taxon>Duplodnaviria</taxon>
        <taxon>Heunggongvirae</taxon>
        <taxon>Uroviricota</taxon>
        <taxon>Caudoviricetes</taxon>
    </lineage>
</organism>
<evidence type="ECO:0000313" key="1">
    <source>
        <dbReference type="EMBL" id="DAE04628.1"/>
    </source>
</evidence>
<protein>
    <submittedName>
        <fullName evidence="1">Uncharacterized protein</fullName>
    </submittedName>
</protein>
<name>A0A8S5PEI0_9CAUD</name>
<proteinExistence type="predicted"/>
<accession>A0A8S5PEI0</accession>
<reference evidence="1" key="1">
    <citation type="journal article" date="2021" name="Proc. Natl. Acad. Sci. U.S.A.">
        <title>A Catalog of Tens of Thousands of Viruses from Human Metagenomes Reveals Hidden Associations with Chronic Diseases.</title>
        <authorList>
            <person name="Tisza M.J."/>
            <person name="Buck C.B."/>
        </authorList>
    </citation>
    <scope>NUCLEOTIDE SEQUENCE</scope>
    <source>
        <strain evidence="1">Ctvns3</strain>
    </source>
</reference>
<dbReference type="EMBL" id="BK015391">
    <property type="protein sequence ID" value="DAE04628.1"/>
    <property type="molecule type" value="Genomic_DNA"/>
</dbReference>
<sequence length="57" mass="6399">MILGETITIPQSEYRALLYAAARLQVLNDYIRLRKDELYIDTKSLKAVAGLDGENDG</sequence>